<evidence type="ECO:0000256" key="1">
    <source>
        <dbReference type="ARBA" id="ARBA00022614"/>
    </source>
</evidence>
<dbReference type="EMBL" id="CP012673">
    <property type="protein sequence ID" value="AUX46277.1"/>
    <property type="molecule type" value="Genomic_DNA"/>
</dbReference>
<proteinExistence type="predicted"/>
<dbReference type="Proteomes" id="UP000238348">
    <property type="component" value="Chromosome"/>
</dbReference>
<feature type="region of interest" description="Disordered" evidence="3">
    <location>
        <begin position="1"/>
        <end position="27"/>
    </location>
</feature>
<gene>
    <name evidence="4" type="ORF">SOCE26_077820</name>
</gene>
<evidence type="ECO:0000256" key="3">
    <source>
        <dbReference type="SAM" id="MobiDB-lite"/>
    </source>
</evidence>
<dbReference type="PANTHER" id="PTHR46652">
    <property type="entry name" value="LEUCINE-RICH REPEAT AND IQ DOMAIN-CONTAINING PROTEIN 1-RELATED"/>
    <property type="match status" value="1"/>
</dbReference>
<sequence>MSLDTAFRRRHGTATPPDPGTAGRRSPAEVPLRAASCIIAAMNRPLIFASLVLALCLPGCDEPSKPAAPAASAEVAPAAQAPSAAPPAASPAAAVSAPPKRREVVCTKSDPVTFAHPALEARVRQQLQKPEGPIARAQLKNVKTLLLSDAQGLDELDPCIFPEFTGLKGLYLPPGKIDDLNPIKGLTRIESLRVSATLVKDLSPLAGLAKLDRLDIGRTPVSDLSPLAGLTNLTELQIDETEVTDLSPLAGLKKLEMLQMKRTRVSDVSPLRDLKSLKNVYIEGSRVDDASPLRAIPGIKIHEG</sequence>
<dbReference type="Gene3D" id="3.80.10.10">
    <property type="entry name" value="Ribonuclease Inhibitor"/>
    <property type="match status" value="1"/>
</dbReference>
<name>A0A2L0F425_SORCE</name>
<keyword evidence="1" id="KW-0433">Leucine-rich repeat</keyword>
<dbReference type="InterPro" id="IPR050836">
    <property type="entry name" value="SDS22/Internalin_LRR"/>
</dbReference>
<dbReference type="PANTHER" id="PTHR46652:SF3">
    <property type="entry name" value="LEUCINE-RICH REPEAT-CONTAINING PROTEIN 9"/>
    <property type="match status" value="1"/>
</dbReference>
<dbReference type="AlphaFoldDB" id="A0A2L0F425"/>
<organism evidence="4 5">
    <name type="scientific">Sorangium cellulosum</name>
    <name type="common">Polyangium cellulosum</name>
    <dbReference type="NCBI Taxonomy" id="56"/>
    <lineage>
        <taxon>Bacteria</taxon>
        <taxon>Pseudomonadati</taxon>
        <taxon>Myxococcota</taxon>
        <taxon>Polyangia</taxon>
        <taxon>Polyangiales</taxon>
        <taxon>Polyangiaceae</taxon>
        <taxon>Sorangium</taxon>
    </lineage>
</organism>
<evidence type="ECO:0000256" key="2">
    <source>
        <dbReference type="ARBA" id="ARBA00022737"/>
    </source>
</evidence>
<evidence type="ECO:0000313" key="5">
    <source>
        <dbReference type="Proteomes" id="UP000238348"/>
    </source>
</evidence>
<dbReference type="SUPFAM" id="SSF52058">
    <property type="entry name" value="L domain-like"/>
    <property type="match status" value="1"/>
</dbReference>
<reference evidence="4 5" key="1">
    <citation type="submission" date="2015-09" db="EMBL/GenBank/DDBJ databases">
        <title>Sorangium comparison.</title>
        <authorList>
            <person name="Zaburannyi N."/>
            <person name="Bunk B."/>
            <person name="Overmann J."/>
            <person name="Mueller R."/>
        </authorList>
    </citation>
    <scope>NUCLEOTIDE SEQUENCE [LARGE SCALE GENOMIC DNA]</scope>
    <source>
        <strain evidence="4 5">So ce26</strain>
    </source>
</reference>
<accession>A0A2L0F425</accession>
<evidence type="ECO:0000313" key="4">
    <source>
        <dbReference type="EMBL" id="AUX46277.1"/>
    </source>
</evidence>
<dbReference type="InterPro" id="IPR032675">
    <property type="entry name" value="LRR_dom_sf"/>
</dbReference>
<keyword evidence="2" id="KW-0677">Repeat</keyword>
<protein>
    <submittedName>
        <fullName evidence="4">Internalin</fullName>
    </submittedName>
</protein>